<dbReference type="PANTHER" id="PTHR42711:SF19">
    <property type="entry name" value="DOXORUBICIN RESISTANCE ATP-BINDING PROTEIN DRRA"/>
    <property type="match status" value="1"/>
</dbReference>
<feature type="domain" description="ABC transporter" evidence="11">
    <location>
        <begin position="125"/>
        <end position="355"/>
    </location>
</feature>
<keyword evidence="7" id="KW-0472">Membrane</keyword>
<dbReference type="InterPro" id="IPR017871">
    <property type="entry name" value="ABC_transporter-like_CS"/>
</dbReference>
<dbReference type="GO" id="GO:0005524">
    <property type="term" value="F:ATP binding"/>
    <property type="evidence" value="ECO:0007669"/>
    <property type="project" value="UniProtKB-KW"/>
</dbReference>
<dbReference type="SUPFAM" id="SSF52540">
    <property type="entry name" value="P-loop containing nucleoside triphosphate hydrolases"/>
    <property type="match status" value="1"/>
</dbReference>
<evidence type="ECO:0000256" key="4">
    <source>
        <dbReference type="ARBA" id="ARBA00022741"/>
    </source>
</evidence>
<keyword evidence="3" id="KW-1003">Cell membrane</keyword>
<keyword evidence="8" id="KW-0046">Antibiotic resistance</keyword>
<dbReference type="EC" id="3.6.3.-" evidence="12"/>
<feature type="compositionally biased region" description="Low complexity" evidence="10">
    <location>
        <begin position="58"/>
        <end position="88"/>
    </location>
</feature>
<dbReference type="Pfam" id="PF00005">
    <property type="entry name" value="ABC_tran"/>
    <property type="match status" value="1"/>
</dbReference>
<dbReference type="EMBL" id="UGVI01000001">
    <property type="protein sequence ID" value="SUE14955.1"/>
    <property type="molecule type" value="Genomic_DNA"/>
</dbReference>
<evidence type="ECO:0000256" key="6">
    <source>
        <dbReference type="ARBA" id="ARBA00022967"/>
    </source>
</evidence>
<proteinExistence type="inferred from homology"/>
<keyword evidence="5" id="KW-0067">ATP-binding</keyword>
<keyword evidence="4" id="KW-0547">Nucleotide-binding</keyword>
<keyword evidence="2" id="KW-0813">Transport</keyword>
<feature type="region of interest" description="Disordered" evidence="10">
    <location>
        <begin position="433"/>
        <end position="483"/>
    </location>
</feature>
<feature type="compositionally biased region" description="Basic and acidic residues" evidence="10">
    <location>
        <begin position="94"/>
        <end position="104"/>
    </location>
</feature>
<keyword evidence="6" id="KW-1278">Translocase</keyword>
<dbReference type="SMART" id="SM00382">
    <property type="entry name" value="AAA"/>
    <property type="match status" value="1"/>
</dbReference>
<evidence type="ECO:0000313" key="13">
    <source>
        <dbReference type="Proteomes" id="UP000254569"/>
    </source>
</evidence>
<evidence type="ECO:0000256" key="5">
    <source>
        <dbReference type="ARBA" id="ARBA00022840"/>
    </source>
</evidence>
<dbReference type="InterPro" id="IPR003593">
    <property type="entry name" value="AAA+_ATPase"/>
</dbReference>
<feature type="compositionally biased region" description="Basic and acidic residues" evidence="10">
    <location>
        <begin position="372"/>
        <end position="386"/>
    </location>
</feature>
<feature type="region of interest" description="Disordered" evidence="10">
    <location>
        <begin position="1"/>
        <end position="35"/>
    </location>
</feature>
<evidence type="ECO:0000259" key="11">
    <source>
        <dbReference type="PROSITE" id="PS50893"/>
    </source>
</evidence>
<name>A0A379M0L7_9NOCA</name>
<dbReference type="NCBIfam" id="TIGR01188">
    <property type="entry name" value="drrA"/>
    <property type="match status" value="1"/>
</dbReference>
<dbReference type="Gene3D" id="3.40.50.300">
    <property type="entry name" value="P-loop containing nucleotide triphosphate hydrolases"/>
    <property type="match status" value="1"/>
</dbReference>
<evidence type="ECO:0000256" key="8">
    <source>
        <dbReference type="ARBA" id="ARBA00023251"/>
    </source>
</evidence>
<dbReference type="GO" id="GO:0005886">
    <property type="term" value="C:plasma membrane"/>
    <property type="evidence" value="ECO:0007669"/>
    <property type="project" value="UniProtKB-SubCell"/>
</dbReference>
<evidence type="ECO:0000256" key="2">
    <source>
        <dbReference type="ARBA" id="ARBA00022448"/>
    </source>
</evidence>
<dbReference type="PROSITE" id="PS00211">
    <property type="entry name" value="ABC_TRANSPORTER_1"/>
    <property type="match status" value="1"/>
</dbReference>
<dbReference type="InterPro" id="IPR050763">
    <property type="entry name" value="ABC_transporter_ATP-binding"/>
</dbReference>
<evidence type="ECO:0000313" key="12">
    <source>
        <dbReference type="EMBL" id="SUE14955.1"/>
    </source>
</evidence>
<dbReference type="FunFam" id="3.40.50.300:FF:000589">
    <property type="entry name" value="ABC transporter, ATP-binding subunit"/>
    <property type="match status" value="1"/>
</dbReference>
<dbReference type="PANTHER" id="PTHR42711">
    <property type="entry name" value="ABC TRANSPORTER ATP-BINDING PROTEIN"/>
    <property type="match status" value="1"/>
</dbReference>
<dbReference type="GO" id="GO:1900753">
    <property type="term" value="P:doxorubicin transport"/>
    <property type="evidence" value="ECO:0007669"/>
    <property type="project" value="InterPro"/>
</dbReference>
<organism evidence="12 13">
    <name type="scientific">Rhodococcus gordoniae</name>
    <dbReference type="NCBI Taxonomy" id="223392"/>
    <lineage>
        <taxon>Bacteria</taxon>
        <taxon>Bacillati</taxon>
        <taxon>Actinomycetota</taxon>
        <taxon>Actinomycetes</taxon>
        <taxon>Mycobacteriales</taxon>
        <taxon>Nocardiaceae</taxon>
        <taxon>Rhodococcus</taxon>
    </lineage>
</organism>
<dbReference type="PROSITE" id="PS50893">
    <property type="entry name" value="ABC_TRANSPORTER_2"/>
    <property type="match status" value="1"/>
</dbReference>
<dbReference type="InterPro" id="IPR027417">
    <property type="entry name" value="P-loop_NTPase"/>
</dbReference>
<dbReference type="Proteomes" id="UP000254569">
    <property type="component" value="Unassembled WGS sequence"/>
</dbReference>
<feature type="compositionally biased region" description="Basic and acidic residues" evidence="10">
    <location>
        <begin position="21"/>
        <end position="35"/>
    </location>
</feature>
<dbReference type="GO" id="GO:0055085">
    <property type="term" value="P:transmembrane transport"/>
    <property type="evidence" value="ECO:0007669"/>
    <property type="project" value="UniProtKB-ARBA"/>
</dbReference>
<comment type="similarity">
    <text evidence="9">Belongs to the ABC transporter superfamily. Drug exporter-1 (DrugE1) (TC 3.A.1.105) family.</text>
</comment>
<feature type="region of interest" description="Disordered" evidence="10">
    <location>
        <begin position="48"/>
        <end position="119"/>
    </location>
</feature>
<sequence length="483" mass="50841">MSGPAQPLHRIRRDGTGAGRGLRDRGRGTEAVASHERLLQALRRDDVEAAGRETRAHSTTGPAASSIIATISASGPDLRTRTSVSVRTSRNRASRYDSDGDGPTRPRQGPRSTAGCDVSDHDQAVLVEDVHKSFGEVHALDGISFSAPPGRVLGILGPNGAGKTTMVKVLSTLLRPTSGRAVVAGHDVVTEAAAVRRSIMMTGQFAALDDTLTGRENLILFGRLMGLDKKSATRRADELLEEFDLVDAGRRPVKGYSGGMRRRVDIACGLVVRPKVVFLDEPTTGLDPRSRQGVWSLVAALKEQGITVLLTTQYLEEADVLSDNIIVIDKGTVIAEGTANQLKSSAGGTHCEIVPVDPRAIPELLRALDGLLPRDPRKGTVPETDRVSVPAPGGAATLTEVLRRIEPLGVELADIGLRRPSLDDVFLRLTGHSASTPDGHAPGASTPDGCDPEASDTDPTALAQGTAAPPSERAGPAPAGERP</sequence>
<evidence type="ECO:0000256" key="7">
    <source>
        <dbReference type="ARBA" id="ARBA00023136"/>
    </source>
</evidence>
<evidence type="ECO:0000256" key="10">
    <source>
        <dbReference type="SAM" id="MobiDB-lite"/>
    </source>
</evidence>
<evidence type="ECO:0000256" key="9">
    <source>
        <dbReference type="ARBA" id="ARBA00049985"/>
    </source>
</evidence>
<dbReference type="InterPro" id="IPR005894">
    <property type="entry name" value="DrrA"/>
</dbReference>
<protein>
    <submittedName>
        <fullName evidence="12">ABC transporter ATPase</fullName>
        <ecNumber evidence="12">3.6.3.-</ecNumber>
    </submittedName>
</protein>
<accession>A0A379M0L7</accession>
<dbReference type="AlphaFoldDB" id="A0A379M0L7"/>
<comment type="subcellular location">
    <subcellularLocation>
        <location evidence="1">Cell membrane</location>
        <topology evidence="1">Peripheral membrane protein</topology>
        <orientation evidence="1">Cytoplasmic side</orientation>
    </subcellularLocation>
</comment>
<keyword evidence="13" id="KW-1185">Reference proteome</keyword>
<feature type="region of interest" description="Disordered" evidence="10">
    <location>
        <begin position="372"/>
        <end position="392"/>
    </location>
</feature>
<keyword evidence="12" id="KW-0378">Hydrolase</keyword>
<dbReference type="InterPro" id="IPR003439">
    <property type="entry name" value="ABC_transporter-like_ATP-bd"/>
</dbReference>
<evidence type="ECO:0000256" key="3">
    <source>
        <dbReference type="ARBA" id="ARBA00022475"/>
    </source>
</evidence>
<reference evidence="12 13" key="1">
    <citation type="submission" date="2018-06" db="EMBL/GenBank/DDBJ databases">
        <authorList>
            <consortium name="Pathogen Informatics"/>
            <person name="Doyle S."/>
        </authorList>
    </citation>
    <scope>NUCLEOTIDE SEQUENCE [LARGE SCALE GENOMIC DNA]</scope>
    <source>
        <strain evidence="12 13">NCTC13296</strain>
    </source>
</reference>
<evidence type="ECO:0000256" key="1">
    <source>
        <dbReference type="ARBA" id="ARBA00004413"/>
    </source>
</evidence>
<gene>
    <name evidence="12" type="primary">drrA_3</name>
    <name evidence="12" type="ORF">NCTC13296_01808</name>
</gene>
<dbReference type="GO" id="GO:0046677">
    <property type="term" value="P:response to antibiotic"/>
    <property type="evidence" value="ECO:0007669"/>
    <property type="project" value="UniProtKB-KW"/>
</dbReference>
<dbReference type="GO" id="GO:0043215">
    <property type="term" value="P:daunorubicin transport"/>
    <property type="evidence" value="ECO:0007669"/>
    <property type="project" value="InterPro"/>
</dbReference>
<dbReference type="GO" id="GO:0016887">
    <property type="term" value="F:ATP hydrolysis activity"/>
    <property type="evidence" value="ECO:0007669"/>
    <property type="project" value="InterPro"/>
</dbReference>